<dbReference type="InterPro" id="IPR016181">
    <property type="entry name" value="Acyl_CoA_acyltransferase"/>
</dbReference>
<dbReference type="PANTHER" id="PTHR31438">
    <property type="entry name" value="LYSINE N-ACYLTRANSFERASE C17G9.06C-RELATED"/>
    <property type="match status" value="1"/>
</dbReference>
<sequence>MFDTPLGQATADCREALAGLPGRIRSHAGARAFDTVMEGPQVTVKPLDGAAASVWLLESGMPLPSLHLHGSGLAATPTSLTDDHLPAALEAVFSLRPGLPALRLPTALPGLAALLTAGLALPSDTAAVTVTRQLFWQWDERWRVSRRPAPPIQYQFSKDGRRHPRRPPKPEGIVYRRHIPWLDRTFTLRALDVERDLADVNRWMNEPTVAHFWQETGDLLHHRRYLSGIAQDPHTLGLIGCFDDQPFSYFEVYWAKEDRIAPFYDAADHDRGWHVLVGEPSLRGREFLTAWMPGVSHYLFLDDCRTQRLVIEPRIDNHRMIHSLNRCGYASLKEIEFPHKRAVLGMLLRERFFDDALWIPRGDFPFAVPHS</sequence>
<dbReference type="PANTHER" id="PTHR31438:SF1">
    <property type="entry name" value="LYSINE N-ACYLTRANSFERASE C17G9.06C-RELATED"/>
    <property type="match status" value="1"/>
</dbReference>
<dbReference type="Pfam" id="PF13523">
    <property type="entry name" value="Acetyltransf_8"/>
    <property type="match status" value="1"/>
</dbReference>
<dbReference type="Proteomes" id="UP001064933">
    <property type="component" value="Chromosome"/>
</dbReference>
<dbReference type="SUPFAM" id="SSF55729">
    <property type="entry name" value="Acyl-CoA N-acyltransferases (Nat)"/>
    <property type="match status" value="1"/>
</dbReference>
<proteinExistence type="predicted"/>
<dbReference type="EMBL" id="CP104562">
    <property type="protein sequence ID" value="UXH76217.1"/>
    <property type="molecule type" value="Genomic_DNA"/>
</dbReference>
<name>A0ABY6AU69_9BURK</name>
<gene>
    <name evidence="3" type="ORF">N4261_14180</name>
</gene>
<protein>
    <submittedName>
        <fullName evidence="3">Acetyltransferase</fullName>
    </submittedName>
</protein>
<keyword evidence="4" id="KW-1185">Reference proteome</keyword>
<evidence type="ECO:0000259" key="2">
    <source>
        <dbReference type="SMART" id="SM01006"/>
    </source>
</evidence>
<reference evidence="3" key="1">
    <citation type="submission" date="2022-10" db="EMBL/GenBank/DDBJ databases">
        <title>Characterization and whole genome sequencing of a new Roseateles species, isolated from fresh water.</title>
        <authorList>
            <person name="Guliayeva D.Y."/>
            <person name="Akhremchuk A.E."/>
            <person name="Sikolenko M.A."/>
            <person name="Valentovich L.N."/>
            <person name="Sidarenka A.V."/>
        </authorList>
    </citation>
    <scope>NUCLEOTIDE SEQUENCE</scope>
    <source>
        <strain evidence="3">BIM B-1768</strain>
    </source>
</reference>
<dbReference type="SMART" id="SM01006">
    <property type="entry name" value="AlcB"/>
    <property type="match status" value="1"/>
</dbReference>
<accession>A0ABY6AU69</accession>
<evidence type="ECO:0000313" key="3">
    <source>
        <dbReference type="EMBL" id="UXH76217.1"/>
    </source>
</evidence>
<evidence type="ECO:0000313" key="4">
    <source>
        <dbReference type="Proteomes" id="UP001064933"/>
    </source>
</evidence>
<dbReference type="InterPro" id="IPR019432">
    <property type="entry name" value="Acyltransferase_MbtK/IucB-like"/>
</dbReference>
<evidence type="ECO:0000256" key="1">
    <source>
        <dbReference type="ARBA" id="ARBA00004924"/>
    </source>
</evidence>
<dbReference type="Gene3D" id="3.40.630.30">
    <property type="match status" value="1"/>
</dbReference>
<organism evidence="3 4">
    <name type="scientific">Roseateles amylovorans</name>
    <dbReference type="NCBI Taxonomy" id="2978473"/>
    <lineage>
        <taxon>Bacteria</taxon>
        <taxon>Pseudomonadati</taxon>
        <taxon>Pseudomonadota</taxon>
        <taxon>Betaproteobacteria</taxon>
        <taxon>Burkholderiales</taxon>
        <taxon>Sphaerotilaceae</taxon>
        <taxon>Roseateles</taxon>
    </lineage>
</organism>
<dbReference type="RefSeq" id="WP_261755950.1">
    <property type="nucleotide sequence ID" value="NZ_CP104562.2"/>
</dbReference>
<comment type="pathway">
    <text evidence="1">Siderophore biosynthesis.</text>
</comment>
<feature type="domain" description="Acyltransferase MbtK/IucB-like conserved" evidence="2">
    <location>
        <begin position="189"/>
        <end position="236"/>
    </location>
</feature>